<keyword evidence="11" id="KW-0862">Zinc</keyword>
<dbReference type="InterPro" id="IPR013083">
    <property type="entry name" value="Znf_RING/FYVE/PHD"/>
</dbReference>
<dbReference type="Proteomes" id="UP000308730">
    <property type="component" value="Unassembled WGS sequence"/>
</dbReference>
<dbReference type="PANTHER" id="PTHR22763">
    <property type="entry name" value="RING ZINC FINGER PROTEIN"/>
    <property type="match status" value="1"/>
</dbReference>
<comment type="subcellular location">
    <subcellularLocation>
        <location evidence="2">Endomembrane system</location>
        <topology evidence="2">Multi-pass membrane protein</topology>
    </subcellularLocation>
</comment>
<accession>A0A4S4MTC0</accession>
<dbReference type="SUPFAM" id="SSF57850">
    <property type="entry name" value="RING/U-box"/>
    <property type="match status" value="1"/>
</dbReference>
<sequence length="718" mass="79956">MLTNNRGDEVGLRNQYEEALESLNSQLGNYSAWLNRTRANYTVVQPENNTVTLPLVESLITFGPQLDPYEASYYSNTTGFWKGSLKFYNLTSMANLSTVTSAPPWRALAEQVMAGQNMTNTTEVAERMGSWNWTASNKFTMSIRDKTVLPQGTFKDLSPDVAIIHGKIDLADPSTEEELRLEFDGVHFLSNGSIYTLAEPTGRWADLREASALVPPQRMNETGHAIEAELAGRLSKLREKLNLGALELDKPDESNSPQSRCSFQFFSQLNSTSLPLPVLQEIEQEIDKPTGISVVGSPPLIMQGVLISRNCGILYELKEMTGVKSQSLYRRITTYAGASTIMNLIILLLLSRQIARSRSATGLARVSRYPFFLQSLVDAISFVGHITMAIIADGRPSISVVAPAGIACILFVYEAQFAVLIGQIQAPEDAVTPTPTPPPPRAPTPAPAPISREPQDDSSNTPNVDVPVIAVTPPTQPPPAAIVPPEPPRTFFHFFIHHIRTDPGARLWTILSFCLIVVFRVVIMLSLPLLFVGSLYGFLWAPQLYRSVRRGRSSGLHAEYVIGVTLCRLFFILYFLYCPKNILDVEPRPWIWCVALVMFIQIGVLLLQERFGPTFFLPQRMTRKTQTYDYHPAIPLPDPEAPEQSLGDCSICMDAILVDSSLHQRGDDEKERMLGLGRWGQAASMRKSYSLAPCHHLFHTACLERWLAIKCRRPLPPL</sequence>
<organism evidence="17 18">
    <name type="scientific">Antrodiella citrinella</name>
    <dbReference type="NCBI Taxonomy" id="2447956"/>
    <lineage>
        <taxon>Eukaryota</taxon>
        <taxon>Fungi</taxon>
        <taxon>Dikarya</taxon>
        <taxon>Basidiomycota</taxon>
        <taxon>Agaricomycotina</taxon>
        <taxon>Agaricomycetes</taxon>
        <taxon>Polyporales</taxon>
        <taxon>Steccherinaceae</taxon>
        <taxon>Antrodiella</taxon>
    </lineage>
</organism>
<keyword evidence="18" id="KW-1185">Reference proteome</keyword>
<keyword evidence="5" id="KW-0808">Transferase</keyword>
<feature type="region of interest" description="Disordered" evidence="14">
    <location>
        <begin position="429"/>
        <end position="466"/>
    </location>
</feature>
<dbReference type="AlphaFoldDB" id="A0A4S4MTC0"/>
<feature type="transmembrane region" description="Helical" evidence="15">
    <location>
        <begin position="560"/>
        <end position="577"/>
    </location>
</feature>
<evidence type="ECO:0000256" key="1">
    <source>
        <dbReference type="ARBA" id="ARBA00000900"/>
    </source>
</evidence>
<dbReference type="InterPro" id="IPR050731">
    <property type="entry name" value="HRD1_E3_ubiq-ligases"/>
</dbReference>
<evidence type="ECO:0000313" key="17">
    <source>
        <dbReference type="EMBL" id="THH29492.1"/>
    </source>
</evidence>
<dbReference type="GO" id="GO:0043161">
    <property type="term" value="P:proteasome-mediated ubiquitin-dependent protein catabolic process"/>
    <property type="evidence" value="ECO:0007669"/>
    <property type="project" value="TreeGrafter"/>
</dbReference>
<protein>
    <recommendedName>
        <fullName evidence="4">RING-type E3 ubiquitin transferase</fullName>
        <ecNumber evidence="4">2.3.2.27</ecNumber>
    </recommendedName>
</protein>
<keyword evidence="9" id="KW-0863">Zinc-finger</keyword>
<evidence type="ECO:0000256" key="6">
    <source>
        <dbReference type="ARBA" id="ARBA00022692"/>
    </source>
</evidence>
<evidence type="ECO:0000256" key="8">
    <source>
        <dbReference type="ARBA" id="ARBA00022729"/>
    </source>
</evidence>
<feature type="transmembrane region" description="Helical" evidence="15">
    <location>
        <begin position="371"/>
        <end position="392"/>
    </location>
</feature>
<evidence type="ECO:0000256" key="15">
    <source>
        <dbReference type="SAM" id="Phobius"/>
    </source>
</evidence>
<dbReference type="EC" id="2.3.2.27" evidence="4"/>
<dbReference type="Gene3D" id="3.30.40.10">
    <property type="entry name" value="Zinc/RING finger domain, C3HC4 (zinc finger)"/>
    <property type="match status" value="1"/>
</dbReference>
<evidence type="ECO:0000256" key="9">
    <source>
        <dbReference type="ARBA" id="ARBA00022771"/>
    </source>
</evidence>
<keyword evidence="13 15" id="KW-0472">Membrane</keyword>
<evidence type="ECO:0000256" key="11">
    <source>
        <dbReference type="ARBA" id="ARBA00022833"/>
    </source>
</evidence>
<evidence type="ECO:0000256" key="7">
    <source>
        <dbReference type="ARBA" id="ARBA00022723"/>
    </source>
</evidence>
<evidence type="ECO:0000259" key="16">
    <source>
        <dbReference type="Pfam" id="PF11145"/>
    </source>
</evidence>
<dbReference type="Pfam" id="PF11145">
    <property type="entry name" value="DUF2921"/>
    <property type="match status" value="1"/>
</dbReference>
<feature type="transmembrane region" description="Helical" evidence="15">
    <location>
        <begin position="589"/>
        <end position="607"/>
    </location>
</feature>
<name>A0A4S4MTC0_9APHY</name>
<comment type="pathway">
    <text evidence="3">Protein modification; protein ubiquitination.</text>
</comment>
<dbReference type="InterPro" id="IPR021319">
    <property type="entry name" value="DUF2921"/>
</dbReference>
<proteinExistence type="predicted"/>
<keyword evidence="8" id="KW-0732">Signal</keyword>
<keyword evidence="12 15" id="KW-1133">Transmembrane helix</keyword>
<evidence type="ECO:0000256" key="12">
    <source>
        <dbReference type="ARBA" id="ARBA00022989"/>
    </source>
</evidence>
<keyword evidence="7" id="KW-0479">Metal-binding</keyword>
<feature type="transmembrane region" description="Helical" evidence="15">
    <location>
        <begin position="332"/>
        <end position="350"/>
    </location>
</feature>
<reference evidence="17 18" key="1">
    <citation type="submission" date="2019-02" db="EMBL/GenBank/DDBJ databases">
        <title>Genome sequencing of the rare red list fungi Antrodiella citrinella (Flaviporus citrinellus).</title>
        <authorList>
            <person name="Buettner E."/>
            <person name="Kellner H."/>
        </authorList>
    </citation>
    <scope>NUCLEOTIDE SEQUENCE [LARGE SCALE GENOMIC DNA]</scope>
    <source>
        <strain evidence="17 18">DSM 108506</strain>
    </source>
</reference>
<keyword evidence="10" id="KW-0833">Ubl conjugation pathway</keyword>
<evidence type="ECO:0000256" key="4">
    <source>
        <dbReference type="ARBA" id="ARBA00012483"/>
    </source>
</evidence>
<keyword evidence="6 15" id="KW-0812">Transmembrane</keyword>
<evidence type="ECO:0000256" key="2">
    <source>
        <dbReference type="ARBA" id="ARBA00004127"/>
    </source>
</evidence>
<evidence type="ECO:0000313" key="18">
    <source>
        <dbReference type="Proteomes" id="UP000308730"/>
    </source>
</evidence>
<comment type="caution">
    <text evidence="17">The sequence shown here is derived from an EMBL/GenBank/DDBJ whole genome shotgun (WGS) entry which is preliminary data.</text>
</comment>
<comment type="catalytic activity">
    <reaction evidence="1">
        <text>S-ubiquitinyl-[E2 ubiquitin-conjugating enzyme]-L-cysteine + [acceptor protein]-L-lysine = [E2 ubiquitin-conjugating enzyme]-L-cysteine + N(6)-ubiquitinyl-[acceptor protein]-L-lysine.</text>
        <dbReference type="EC" id="2.3.2.27"/>
    </reaction>
</comment>
<feature type="transmembrane region" description="Helical" evidence="15">
    <location>
        <begin position="398"/>
        <end position="421"/>
    </location>
</feature>
<gene>
    <name evidence="17" type="ORF">EUX98_g4697</name>
</gene>
<dbReference type="GO" id="GO:0008270">
    <property type="term" value="F:zinc ion binding"/>
    <property type="evidence" value="ECO:0007669"/>
    <property type="project" value="UniProtKB-KW"/>
</dbReference>
<dbReference type="GO" id="GO:0061630">
    <property type="term" value="F:ubiquitin protein ligase activity"/>
    <property type="evidence" value="ECO:0007669"/>
    <property type="project" value="UniProtKB-EC"/>
</dbReference>
<evidence type="ECO:0000256" key="5">
    <source>
        <dbReference type="ARBA" id="ARBA00022679"/>
    </source>
</evidence>
<feature type="domain" description="SWEET-like" evidence="16">
    <location>
        <begin position="509"/>
        <end position="621"/>
    </location>
</feature>
<dbReference type="OrthoDB" id="9984778at2759"/>
<evidence type="ECO:0000256" key="3">
    <source>
        <dbReference type="ARBA" id="ARBA00004906"/>
    </source>
</evidence>
<dbReference type="PANTHER" id="PTHR22763:SF162">
    <property type="entry name" value="TRANSMEMBRANE E3 UBIQUITIN-PROTEIN LIGASE 1"/>
    <property type="match status" value="1"/>
</dbReference>
<dbReference type="GO" id="GO:0012505">
    <property type="term" value="C:endomembrane system"/>
    <property type="evidence" value="ECO:0007669"/>
    <property type="project" value="UniProtKB-SubCell"/>
</dbReference>
<feature type="compositionally biased region" description="Pro residues" evidence="14">
    <location>
        <begin position="434"/>
        <end position="448"/>
    </location>
</feature>
<evidence type="ECO:0000256" key="10">
    <source>
        <dbReference type="ARBA" id="ARBA00022786"/>
    </source>
</evidence>
<evidence type="ECO:0000256" key="13">
    <source>
        <dbReference type="ARBA" id="ARBA00023136"/>
    </source>
</evidence>
<evidence type="ECO:0000256" key="14">
    <source>
        <dbReference type="SAM" id="MobiDB-lite"/>
    </source>
</evidence>
<dbReference type="EMBL" id="SGPM01000121">
    <property type="protein sequence ID" value="THH29492.1"/>
    <property type="molecule type" value="Genomic_DNA"/>
</dbReference>
<feature type="transmembrane region" description="Helical" evidence="15">
    <location>
        <begin position="529"/>
        <end position="548"/>
    </location>
</feature>